<dbReference type="PROSITE" id="PS51808">
    <property type="entry name" value="CHCH"/>
    <property type="match status" value="1"/>
</dbReference>
<proteinExistence type="predicted"/>
<protein>
    <recommendedName>
        <fullName evidence="6">Cytochrome c oxidase assembly factor 6</fullName>
    </recommendedName>
</protein>
<name>A0AAV2QD93_MEGNR</name>
<evidence type="ECO:0000313" key="4">
    <source>
        <dbReference type="EMBL" id="CAL4075694.1"/>
    </source>
</evidence>
<dbReference type="GO" id="GO:0005739">
    <property type="term" value="C:mitochondrion"/>
    <property type="evidence" value="ECO:0007669"/>
    <property type="project" value="UniProtKB-SubCell"/>
</dbReference>
<keyword evidence="5" id="KW-1185">Reference proteome</keyword>
<keyword evidence="3" id="KW-1015">Disulfide bond</keyword>
<reference evidence="4 5" key="1">
    <citation type="submission" date="2024-05" db="EMBL/GenBank/DDBJ databases">
        <authorList>
            <person name="Wallberg A."/>
        </authorList>
    </citation>
    <scope>NUCLEOTIDE SEQUENCE [LARGE SCALE GENOMIC DNA]</scope>
</reference>
<comment type="subcellular location">
    <subcellularLocation>
        <location evidence="1">Mitochondrion</location>
    </subcellularLocation>
</comment>
<dbReference type="Proteomes" id="UP001497623">
    <property type="component" value="Unassembled WGS sequence"/>
</dbReference>
<dbReference type="SUPFAM" id="SSF47694">
    <property type="entry name" value="Cytochrome c oxidase subunit h"/>
    <property type="match status" value="1"/>
</dbReference>
<dbReference type="InterPro" id="IPR048280">
    <property type="entry name" value="COX6B-like"/>
</dbReference>
<dbReference type="EMBL" id="CAXKWB010004852">
    <property type="protein sequence ID" value="CAL4075694.1"/>
    <property type="molecule type" value="Genomic_DNA"/>
</dbReference>
<dbReference type="Pfam" id="PF02297">
    <property type="entry name" value="COX6B"/>
    <property type="match status" value="1"/>
</dbReference>
<evidence type="ECO:0000313" key="5">
    <source>
        <dbReference type="Proteomes" id="UP001497623"/>
    </source>
</evidence>
<evidence type="ECO:0000256" key="2">
    <source>
        <dbReference type="ARBA" id="ARBA00023128"/>
    </source>
</evidence>
<evidence type="ECO:0000256" key="3">
    <source>
        <dbReference type="ARBA" id="ARBA00023157"/>
    </source>
</evidence>
<organism evidence="4 5">
    <name type="scientific">Meganyctiphanes norvegica</name>
    <name type="common">Northern krill</name>
    <name type="synonym">Thysanopoda norvegica</name>
    <dbReference type="NCBI Taxonomy" id="48144"/>
    <lineage>
        <taxon>Eukaryota</taxon>
        <taxon>Metazoa</taxon>
        <taxon>Ecdysozoa</taxon>
        <taxon>Arthropoda</taxon>
        <taxon>Crustacea</taxon>
        <taxon>Multicrustacea</taxon>
        <taxon>Malacostraca</taxon>
        <taxon>Eumalacostraca</taxon>
        <taxon>Eucarida</taxon>
        <taxon>Euphausiacea</taxon>
        <taxon>Euphausiidae</taxon>
        <taxon>Meganyctiphanes</taxon>
    </lineage>
</organism>
<dbReference type="PANTHER" id="PTHR46690">
    <property type="entry name" value="CYTOCHROME C OXIDASE ASSEMBLY FACTOR 6 HOMOLOG"/>
    <property type="match status" value="1"/>
</dbReference>
<comment type="caution">
    <text evidence="4">The sequence shown here is derived from an EMBL/GenBank/DDBJ whole genome shotgun (WGS) entry which is preliminary data.</text>
</comment>
<sequence>QQHHQQHSVSVCLCSPQASHLTCVILVLMTSMRDPSMRKACWESRDNYWACLNLTKPDQREQCLELRRLFEDSCPGQWVKHFDRKRQYLEFQERIRTVGLSEVTPRICPGLDSSLTKRHRVYSQVVFT</sequence>
<dbReference type="GO" id="GO:0042775">
    <property type="term" value="P:mitochondrial ATP synthesis coupled electron transport"/>
    <property type="evidence" value="ECO:0007669"/>
    <property type="project" value="TreeGrafter"/>
</dbReference>
<dbReference type="PANTHER" id="PTHR46690:SF1">
    <property type="entry name" value="CYTOCHROME C OXIDASE ASSEMBLY FACTOR 6 HOMOLOG"/>
    <property type="match status" value="1"/>
</dbReference>
<feature type="non-terminal residue" evidence="4">
    <location>
        <position position="1"/>
    </location>
</feature>
<evidence type="ECO:0008006" key="6">
    <source>
        <dbReference type="Google" id="ProtNLM"/>
    </source>
</evidence>
<dbReference type="InterPro" id="IPR042289">
    <property type="entry name" value="COA6"/>
</dbReference>
<dbReference type="GO" id="GO:0008535">
    <property type="term" value="P:respiratory chain complex IV assembly"/>
    <property type="evidence" value="ECO:0007669"/>
    <property type="project" value="InterPro"/>
</dbReference>
<dbReference type="AlphaFoldDB" id="A0AAV2QD93"/>
<evidence type="ECO:0000256" key="1">
    <source>
        <dbReference type="ARBA" id="ARBA00004173"/>
    </source>
</evidence>
<dbReference type="Gene3D" id="1.10.10.140">
    <property type="entry name" value="Cytochrome c oxidase, subunit VIb"/>
    <property type="match status" value="1"/>
</dbReference>
<accession>A0AAV2QD93</accession>
<gene>
    <name evidence="4" type="ORF">MNOR_LOCUS9859</name>
</gene>
<dbReference type="InterPro" id="IPR036549">
    <property type="entry name" value="CX6/COA6-like_sf"/>
</dbReference>
<keyword evidence="2" id="KW-0496">Mitochondrion</keyword>